<reference evidence="4" key="1">
    <citation type="journal article" date="2019" name="Int. J. Syst. Evol. Microbiol.">
        <title>The Global Catalogue of Microorganisms (GCM) 10K type strain sequencing project: providing services to taxonomists for standard genome sequencing and annotation.</title>
        <authorList>
            <consortium name="The Broad Institute Genomics Platform"/>
            <consortium name="The Broad Institute Genome Sequencing Center for Infectious Disease"/>
            <person name="Wu L."/>
            <person name="Ma J."/>
        </authorList>
    </citation>
    <scope>NUCLEOTIDE SEQUENCE [LARGE SCALE GENOMIC DNA]</scope>
    <source>
        <strain evidence="4">CCUG 63418</strain>
    </source>
</reference>
<feature type="region of interest" description="Disordered" evidence="1">
    <location>
        <begin position="214"/>
        <end position="263"/>
    </location>
</feature>
<name>A0ABW2YTJ8_9SPHI</name>
<gene>
    <name evidence="3" type="ORF">ACFQZS_06375</name>
</gene>
<feature type="compositionally biased region" description="Polar residues" evidence="1">
    <location>
        <begin position="242"/>
        <end position="263"/>
    </location>
</feature>
<evidence type="ECO:0000313" key="3">
    <source>
        <dbReference type="EMBL" id="MFD0749759.1"/>
    </source>
</evidence>
<protein>
    <submittedName>
        <fullName evidence="3">Uncharacterized protein</fullName>
    </submittedName>
</protein>
<feature type="compositionally biased region" description="Gly residues" evidence="1">
    <location>
        <begin position="221"/>
        <end position="234"/>
    </location>
</feature>
<sequence>MKKVSYCLAASCLALFTVAKLNAQTIAVKNAPATVKIDGNADEWKGYEESVNEKSHVNYIISSDKDNLYLVLKTKDRKKQQNILGAGVTFSVDPAGKKKETFSTTFPQPDMDDLSEFEHLDDANLKMRVAATEFKKIRAIGFAGIPPIMGAQKNDQNIFASIKYTADGELVLEEAIPLKLFAAADAASEWAFNIKLNGLFVRLAPSFGGSAGASDIATPPAGGGGGGRRGGGGSTPRVSPAGASSSIAMNLNNNGGTPITSSSDFWGKLAFAKQ</sequence>
<evidence type="ECO:0000256" key="1">
    <source>
        <dbReference type="SAM" id="MobiDB-lite"/>
    </source>
</evidence>
<accession>A0ABW2YTJ8</accession>
<evidence type="ECO:0000256" key="2">
    <source>
        <dbReference type="SAM" id="SignalP"/>
    </source>
</evidence>
<dbReference type="Proteomes" id="UP001596958">
    <property type="component" value="Unassembled WGS sequence"/>
</dbReference>
<organism evidence="3 4">
    <name type="scientific">Mucilaginibacter calamicampi</name>
    <dbReference type="NCBI Taxonomy" id="1302352"/>
    <lineage>
        <taxon>Bacteria</taxon>
        <taxon>Pseudomonadati</taxon>
        <taxon>Bacteroidota</taxon>
        <taxon>Sphingobacteriia</taxon>
        <taxon>Sphingobacteriales</taxon>
        <taxon>Sphingobacteriaceae</taxon>
        <taxon>Mucilaginibacter</taxon>
    </lineage>
</organism>
<comment type="caution">
    <text evidence="3">The sequence shown here is derived from an EMBL/GenBank/DDBJ whole genome shotgun (WGS) entry which is preliminary data.</text>
</comment>
<proteinExistence type="predicted"/>
<feature type="chain" id="PRO_5047147541" evidence="2">
    <location>
        <begin position="24"/>
        <end position="274"/>
    </location>
</feature>
<keyword evidence="4" id="KW-1185">Reference proteome</keyword>
<keyword evidence="2" id="KW-0732">Signal</keyword>
<dbReference type="Gene3D" id="2.60.40.1190">
    <property type="match status" value="1"/>
</dbReference>
<dbReference type="EMBL" id="JBHTHU010000005">
    <property type="protein sequence ID" value="MFD0749759.1"/>
    <property type="molecule type" value="Genomic_DNA"/>
</dbReference>
<dbReference type="RefSeq" id="WP_377098393.1">
    <property type="nucleotide sequence ID" value="NZ_JBHTHU010000005.1"/>
</dbReference>
<feature type="signal peptide" evidence="2">
    <location>
        <begin position="1"/>
        <end position="23"/>
    </location>
</feature>
<evidence type="ECO:0000313" key="4">
    <source>
        <dbReference type="Proteomes" id="UP001596958"/>
    </source>
</evidence>